<sequence length="121" mass="13844">MKECPFCSPLKPVLESKLAFAIFDRYPVSDGHLLIIPRRHTKTYFDLTLTEKKEIDQLIRSGKEMIDQHFQPDGYNIGINNGKAAGQTIFHVHIHLIPRYFGDIAVPRGGVRGVIPQKRIY</sequence>
<feature type="short sequence motif" description="Histidine triad motif" evidence="2 3">
    <location>
        <begin position="91"/>
        <end position="95"/>
    </location>
</feature>
<dbReference type="PROSITE" id="PS00892">
    <property type="entry name" value="HIT_1"/>
    <property type="match status" value="1"/>
</dbReference>
<accession>A0A7W1XSW7</accession>
<name>A0A7W1XSW7_9BACL</name>
<comment type="caution">
    <text evidence="5">The sequence shown here is derived from an EMBL/GenBank/DDBJ whole genome shotgun (WGS) entry which is preliminary data.</text>
</comment>
<organism evidence="5 6">
    <name type="scientific">Thermoactinomyces mirandus</name>
    <dbReference type="NCBI Taxonomy" id="2756294"/>
    <lineage>
        <taxon>Bacteria</taxon>
        <taxon>Bacillati</taxon>
        <taxon>Bacillota</taxon>
        <taxon>Bacilli</taxon>
        <taxon>Bacillales</taxon>
        <taxon>Thermoactinomycetaceae</taxon>
        <taxon>Thermoactinomyces</taxon>
    </lineage>
</organism>
<dbReference type="InterPro" id="IPR011146">
    <property type="entry name" value="HIT-like"/>
</dbReference>
<dbReference type="PANTHER" id="PTHR42997">
    <property type="entry name" value="HIT FAMILY HYDROLASE"/>
    <property type="match status" value="1"/>
</dbReference>
<dbReference type="PANTHER" id="PTHR42997:SF1">
    <property type="entry name" value="AP-4-A PHOSPHORYLASE"/>
    <property type="match status" value="1"/>
</dbReference>
<dbReference type="Proteomes" id="UP000538292">
    <property type="component" value="Unassembled WGS sequence"/>
</dbReference>
<evidence type="ECO:0000256" key="3">
    <source>
        <dbReference type="PROSITE-ProRule" id="PRU00464"/>
    </source>
</evidence>
<dbReference type="SUPFAM" id="SSF54197">
    <property type="entry name" value="HIT-like"/>
    <property type="match status" value="1"/>
</dbReference>
<feature type="domain" description="HIT" evidence="4">
    <location>
        <begin position="1"/>
        <end position="106"/>
    </location>
</feature>
<reference evidence="5 6" key="1">
    <citation type="submission" date="2020-07" db="EMBL/GenBank/DDBJ databases">
        <title>Thermoactinomyces phylogeny.</title>
        <authorList>
            <person name="Dunlap C."/>
        </authorList>
    </citation>
    <scope>NUCLEOTIDE SEQUENCE [LARGE SCALE GENOMIC DNA]</scope>
    <source>
        <strain evidence="5 6">AMNI-1</strain>
    </source>
</reference>
<dbReference type="PRINTS" id="PR00332">
    <property type="entry name" value="HISTRIAD"/>
</dbReference>
<dbReference type="PROSITE" id="PS51084">
    <property type="entry name" value="HIT_2"/>
    <property type="match status" value="1"/>
</dbReference>
<evidence type="ECO:0000256" key="2">
    <source>
        <dbReference type="PIRSR" id="PIRSR601310-3"/>
    </source>
</evidence>
<dbReference type="GO" id="GO:0003824">
    <property type="term" value="F:catalytic activity"/>
    <property type="evidence" value="ECO:0007669"/>
    <property type="project" value="InterPro"/>
</dbReference>
<dbReference type="InterPro" id="IPR052908">
    <property type="entry name" value="AP-4-A_phosphorylase"/>
</dbReference>
<evidence type="ECO:0000256" key="1">
    <source>
        <dbReference type="PIRSR" id="PIRSR601310-1"/>
    </source>
</evidence>
<evidence type="ECO:0000313" key="6">
    <source>
        <dbReference type="Proteomes" id="UP000538292"/>
    </source>
</evidence>
<proteinExistence type="predicted"/>
<dbReference type="EMBL" id="JACEOL010000031">
    <property type="protein sequence ID" value="MBA4602619.1"/>
    <property type="molecule type" value="Genomic_DNA"/>
</dbReference>
<dbReference type="Pfam" id="PF01230">
    <property type="entry name" value="HIT"/>
    <property type="match status" value="1"/>
</dbReference>
<evidence type="ECO:0000259" key="4">
    <source>
        <dbReference type="PROSITE" id="PS51084"/>
    </source>
</evidence>
<dbReference type="InterPro" id="IPR036265">
    <property type="entry name" value="HIT-like_sf"/>
</dbReference>
<evidence type="ECO:0000313" key="5">
    <source>
        <dbReference type="EMBL" id="MBA4602619.1"/>
    </source>
</evidence>
<dbReference type="RefSeq" id="WP_181740324.1">
    <property type="nucleotide sequence ID" value="NZ_JACEOL010000031.1"/>
</dbReference>
<dbReference type="AlphaFoldDB" id="A0A7W1XSW7"/>
<protein>
    <submittedName>
        <fullName evidence="5">HIT domain-containing protein</fullName>
    </submittedName>
</protein>
<dbReference type="InterPro" id="IPR001310">
    <property type="entry name" value="Histidine_triad_HIT"/>
</dbReference>
<keyword evidence="6" id="KW-1185">Reference proteome</keyword>
<feature type="active site" description="Tele-AMP-histidine intermediate" evidence="1">
    <location>
        <position position="93"/>
    </location>
</feature>
<gene>
    <name evidence="5" type="ORF">H2C83_09905</name>
</gene>
<dbReference type="InterPro" id="IPR019808">
    <property type="entry name" value="Histidine_triad_CS"/>
</dbReference>
<dbReference type="Gene3D" id="3.30.428.10">
    <property type="entry name" value="HIT-like"/>
    <property type="match status" value="1"/>
</dbReference>